<proteinExistence type="predicted"/>
<name>A0AAF0KID7_9HYPH</name>
<accession>A0AAF0KID7</accession>
<evidence type="ECO:0000313" key="1">
    <source>
        <dbReference type="EMBL" id="WHA40574.1"/>
    </source>
</evidence>
<evidence type="ECO:0000313" key="2">
    <source>
        <dbReference type="Proteomes" id="UP000298664"/>
    </source>
</evidence>
<gene>
    <name evidence="1" type="ORF">CFBP5477_012190</name>
</gene>
<reference evidence="1" key="1">
    <citation type="submission" date="2023-05" db="EMBL/GenBank/DDBJ databases">
        <title>Complete genome sequence of Agrobacterium larrymoorei CFBP5477.</title>
        <authorList>
            <person name="Yen H.-C."/>
            <person name="Chou L."/>
            <person name="Lin Y.-C."/>
            <person name="Lai E.-M."/>
            <person name="Kuo C.-H."/>
        </authorList>
    </citation>
    <scope>NUCLEOTIDE SEQUENCE</scope>
    <source>
        <strain evidence="1">CFBP5477</strain>
    </source>
</reference>
<sequence length="160" mass="18235">MHNSPLAADLLQLSQALADGAEPDQATLRRAVSTAYYAMFHCLCQTCADLFIGAEGSKAAWRQTYRALQHGFAKNACNLQDKKQGEILQKFPVEIRNFANQFYNMQLKRHNADYDPYVRVEQSAVVVDILTVREAIDQFENTTEKDKRAFASLVLFQRRD</sequence>
<organism evidence="1 2">
    <name type="scientific">Agrobacterium larrymoorei</name>
    <dbReference type="NCBI Taxonomy" id="160699"/>
    <lineage>
        <taxon>Bacteria</taxon>
        <taxon>Pseudomonadati</taxon>
        <taxon>Pseudomonadota</taxon>
        <taxon>Alphaproteobacteria</taxon>
        <taxon>Hyphomicrobiales</taxon>
        <taxon>Rhizobiaceae</taxon>
        <taxon>Rhizobium/Agrobacterium group</taxon>
        <taxon>Agrobacterium</taxon>
    </lineage>
</organism>
<dbReference type="Proteomes" id="UP000298664">
    <property type="component" value="Chromosome Circular"/>
</dbReference>
<dbReference type="RefSeq" id="WP_137392703.1">
    <property type="nucleotide sequence ID" value="NZ_CP124733.1"/>
</dbReference>
<protein>
    <recommendedName>
        <fullName evidence="3">HEPN domain-containing protein</fullName>
    </recommendedName>
</protein>
<dbReference type="AlphaFoldDB" id="A0AAF0KID7"/>
<dbReference type="Gene3D" id="1.20.120.330">
    <property type="entry name" value="Nucleotidyltransferases domain 2"/>
    <property type="match status" value="1"/>
</dbReference>
<dbReference type="EMBL" id="CP124733">
    <property type="protein sequence ID" value="WHA40574.1"/>
    <property type="molecule type" value="Genomic_DNA"/>
</dbReference>
<evidence type="ECO:0008006" key="3">
    <source>
        <dbReference type="Google" id="ProtNLM"/>
    </source>
</evidence>